<gene>
    <name evidence="3" type="ORF">GCM10010478_26090</name>
</gene>
<evidence type="ECO:0000313" key="3">
    <source>
        <dbReference type="EMBL" id="GAA2924385.1"/>
    </source>
</evidence>
<dbReference type="InterPro" id="IPR003615">
    <property type="entry name" value="HNH_nuc"/>
</dbReference>
<organism evidence="3 4">
    <name type="scientific">Streptomyces erythrogriseus</name>
    <dbReference type="NCBI Taxonomy" id="284027"/>
    <lineage>
        <taxon>Bacteria</taxon>
        <taxon>Bacillati</taxon>
        <taxon>Actinomycetota</taxon>
        <taxon>Actinomycetes</taxon>
        <taxon>Kitasatosporales</taxon>
        <taxon>Streptomycetaceae</taxon>
        <taxon>Streptomyces</taxon>
        <taxon>Streptomyces griseoincarnatus group</taxon>
    </lineage>
</organism>
<dbReference type="EMBL" id="BAAAVA010000025">
    <property type="protein sequence ID" value="GAA2924385.1"/>
    <property type="molecule type" value="Genomic_DNA"/>
</dbReference>
<protein>
    <recommendedName>
        <fullName evidence="2">HNH nuclease domain-containing protein</fullName>
    </recommendedName>
</protein>
<reference evidence="3 4" key="1">
    <citation type="journal article" date="2019" name="Int. J. Syst. Evol. Microbiol.">
        <title>The Global Catalogue of Microorganisms (GCM) 10K type strain sequencing project: providing services to taxonomists for standard genome sequencing and annotation.</title>
        <authorList>
            <consortium name="The Broad Institute Genomics Platform"/>
            <consortium name="The Broad Institute Genome Sequencing Center for Infectious Disease"/>
            <person name="Wu L."/>
            <person name="Ma J."/>
        </authorList>
    </citation>
    <scope>NUCLEOTIDE SEQUENCE [LARGE SCALE GENOMIC DNA]</scope>
    <source>
        <strain evidence="3 4">JCM 9650</strain>
    </source>
</reference>
<comment type="caution">
    <text evidence="3">The sequence shown here is derived from an EMBL/GenBank/DDBJ whole genome shotgun (WGS) entry which is preliminary data.</text>
</comment>
<feature type="region of interest" description="Disordered" evidence="1">
    <location>
        <begin position="260"/>
        <end position="279"/>
    </location>
</feature>
<sequence length="375" mass="41065">MRHVDMSGLTTPPAWTAKTKTTLDAVRAAMASNTKRAFTEHWTDDEVRDPLLALVGQKCWYCETTIQRADITVDHFRPKSEVLGEPGHDGYWWLAYTIDNYRIACKHCNSGGARFNGAREGRAKGSRFPLLAGPRAWRQHDDLGLEQPMLLDPARIGDPDLLGFDTAGYARRSHTPYSKAEAHRGVCRADETIRILALNATQIKDQRRFLMEEIAVLAQIPGDLPSVQALIAGKTATTAQWSAAAAAALALHRACALTRNEPDQPPAEHPGTPVIDPGRSTVDVRDLLKHLDPADLTAGIPLIGRHNNKSHPGVLQADGRISVWKRPWGTPNSAARAATGSDDIDGWDFWRLTIAGVEQSLAEFRAAHTTPDPPA</sequence>
<feature type="domain" description="HNH nuclease" evidence="2">
    <location>
        <begin position="46"/>
        <end position="110"/>
    </location>
</feature>
<dbReference type="SMART" id="SM00507">
    <property type="entry name" value="HNHc"/>
    <property type="match status" value="1"/>
</dbReference>
<name>A0ABN3WQ66_9ACTN</name>
<keyword evidence="4" id="KW-1185">Reference proteome</keyword>
<evidence type="ECO:0000259" key="2">
    <source>
        <dbReference type="SMART" id="SM00507"/>
    </source>
</evidence>
<evidence type="ECO:0000256" key="1">
    <source>
        <dbReference type="SAM" id="MobiDB-lite"/>
    </source>
</evidence>
<proteinExistence type="predicted"/>
<accession>A0ABN3WQ66</accession>
<dbReference type="Proteomes" id="UP001501423">
    <property type="component" value="Unassembled WGS sequence"/>
</dbReference>
<dbReference type="CDD" id="cd00085">
    <property type="entry name" value="HNHc"/>
    <property type="match status" value="1"/>
</dbReference>
<dbReference type="Gene3D" id="1.10.30.50">
    <property type="match status" value="1"/>
</dbReference>
<evidence type="ECO:0000313" key="4">
    <source>
        <dbReference type="Proteomes" id="UP001501423"/>
    </source>
</evidence>